<dbReference type="AlphaFoldDB" id="A0AAV5WNE6"/>
<gene>
    <name evidence="2" type="ORF">PFISCL1PPCAC_23095</name>
</gene>
<dbReference type="GO" id="GO:0000175">
    <property type="term" value="F:3'-5'-RNA exonuclease activity"/>
    <property type="evidence" value="ECO:0007669"/>
    <property type="project" value="InterPro"/>
</dbReference>
<accession>A0AAV5WNE6</accession>
<keyword evidence="1" id="KW-0540">Nuclease</keyword>
<keyword evidence="1" id="KW-0378">Hydrolase</keyword>
<feature type="non-terminal residue" evidence="2">
    <location>
        <position position="1"/>
    </location>
</feature>
<feature type="non-terminal residue" evidence="2">
    <location>
        <position position="262"/>
    </location>
</feature>
<name>A0AAV5WNE6_9BILA</name>
<proteinExistence type="predicted"/>
<protein>
    <submittedName>
        <fullName evidence="2">Uncharacterized protein</fullName>
    </submittedName>
</protein>
<comment type="caution">
    <text evidence="2">The sequence shown here is derived from an EMBL/GenBank/DDBJ whole genome shotgun (WGS) entry which is preliminary data.</text>
</comment>
<evidence type="ECO:0000313" key="3">
    <source>
        <dbReference type="Proteomes" id="UP001432322"/>
    </source>
</evidence>
<dbReference type="PANTHER" id="PTHR11046:SF25">
    <property type="match status" value="1"/>
</dbReference>
<keyword evidence="3" id="KW-1185">Reference proteome</keyword>
<reference evidence="2" key="1">
    <citation type="submission" date="2023-10" db="EMBL/GenBank/DDBJ databases">
        <title>Genome assembly of Pristionchus species.</title>
        <authorList>
            <person name="Yoshida K."/>
            <person name="Sommer R.J."/>
        </authorList>
    </citation>
    <scope>NUCLEOTIDE SEQUENCE</scope>
    <source>
        <strain evidence="2">RS5133</strain>
    </source>
</reference>
<dbReference type="Proteomes" id="UP001432322">
    <property type="component" value="Unassembled WGS sequence"/>
</dbReference>
<evidence type="ECO:0000256" key="1">
    <source>
        <dbReference type="ARBA" id="ARBA00022722"/>
    </source>
</evidence>
<organism evidence="2 3">
    <name type="scientific">Pristionchus fissidentatus</name>
    <dbReference type="NCBI Taxonomy" id="1538716"/>
    <lineage>
        <taxon>Eukaryota</taxon>
        <taxon>Metazoa</taxon>
        <taxon>Ecdysozoa</taxon>
        <taxon>Nematoda</taxon>
        <taxon>Chromadorea</taxon>
        <taxon>Rhabditida</taxon>
        <taxon>Rhabditina</taxon>
        <taxon>Diplogasteromorpha</taxon>
        <taxon>Diplogasteroidea</taxon>
        <taxon>Neodiplogasteridae</taxon>
        <taxon>Pristionchus</taxon>
    </lineage>
</organism>
<dbReference type="PANTHER" id="PTHR11046">
    <property type="entry name" value="OLIGORIBONUCLEASE, MITOCHONDRIAL"/>
    <property type="match status" value="1"/>
</dbReference>
<dbReference type="EMBL" id="BTSY01000006">
    <property type="protein sequence ID" value="GMT31798.1"/>
    <property type="molecule type" value="Genomic_DNA"/>
</dbReference>
<evidence type="ECO:0000313" key="2">
    <source>
        <dbReference type="EMBL" id="GMT31798.1"/>
    </source>
</evidence>
<dbReference type="InterPro" id="IPR022894">
    <property type="entry name" value="Oligoribonuclease"/>
</dbReference>
<sequence length="262" mass="29249">ILPKIIANWEKMNEVEREKAQIFHNFYCQLHVVAKYTNVVLEMLAEHERIVTVFTAIKEVARLFGDRSAGMHGCSPSRVFVQRENLLKFIGECGGEKPELMILAEILRLPLVIEHLQILGLLDQLVTGPLWRLAEGVGHIMETGVYASLLVSWVGECKQNPLSLFSGNCPIPSLQSIASGSVDFLEKLLLVSPTESSLDATVLVMESSLRYFKYLFDDFLMGGQYSGVVSDDVIRSTRCASATNRAIESGFGFIDRLFRHAP</sequence>